<gene>
    <name evidence="2" type="ORF">BHD05_02325</name>
</gene>
<evidence type="ECO:0000313" key="2">
    <source>
        <dbReference type="EMBL" id="QHO68641.1"/>
    </source>
</evidence>
<feature type="domain" description="DUF7882" evidence="1">
    <location>
        <begin position="1"/>
        <end position="94"/>
    </location>
</feature>
<dbReference type="InterPro" id="IPR057204">
    <property type="entry name" value="DUF7882"/>
</dbReference>
<reference evidence="2 3" key="1">
    <citation type="submission" date="2016-09" db="EMBL/GenBank/DDBJ databases">
        <title>Complete genome sequence of microbes from the polar regions.</title>
        <authorList>
            <person name="Liao L."/>
            <person name="Chen B."/>
        </authorList>
    </citation>
    <scope>NUCLEOTIDE SEQUENCE [LARGE SCALE GENOMIC DNA]</scope>
    <source>
        <strain evidence="2 3">ZS314</strain>
    </source>
</reference>
<dbReference type="KEGG" id="mant:BHD05_02325"/>
<organism evidence="2 3">
    <name type="scientific">Marisediminicola antarctica</name>
    <dbReference type="NCBI Taxonomy" id="674079"/>
    <lineage>
        <taxon>Bacteria</taxon>
        <taxon>Bacillati</taxon>
        <taxon>Actinomycetota</taxon>
        <taxon>Actinomycetes</taxon>
        <taxon>Micrococcales</taxon>
        <taxon>Microbacteriaceae</taxon>
        <taxon>Marisediminicola</taxon>
    </lineage>
</organism>
<sequence length="105" mass="11473">MAMLIYGPSSTEIPVEDRALSHLKAVMLAKLRRNESFAFTWEDESGARSTVWIHPAIPLQFKHDGGQPPGLNKVWIDHLMQSANTTAGLRLVPEPPNEGAVLTGG</sequence>
<dbReference type="EMBL" id="CP017146">
    <property type="protein sequence ID" value="QHO68641.1"/>
    <property type="molecule type" value="Genomic_DNA"/>
</dbReference>
<dbReference type="RefSeq" id="WP_161885000.1">
    <property type="nucleotide sequence ID" value="NZ_CP017146.1"/>
</dbReference>
<dbReference type="OrthoDB" id="5123855at2"/>
<dbReference type="Pfam" id="PF25355">
    <property type="entry name" value="DUF7882"/>
    <property type="match status" value="1"/>
</dbReference>
<dbReference type="Proteomes" id="UP000464507">
    <property type="component" value="Chromosome"/>
</dbReference>
<evidence type="ECO:0000313" key="3">
    <source>
        <dbReference type="Proteomes" id="UP000464507"/>
    </source>
</evidence>
<accession>A0A7L5AHS9</accession>
<name>A0A7L5AHS9_9MICO</name>
<protein>
    <recommendedName>
        <fullName evidence="1">DUF7882 domain-containing protein</fullName>
    </recommendedName>
</protein>
<dbReference type="AlphaFoldDB" id="A0A7L5AHS9"/>
<evidence type="ECO:0000259" key="1">
    <source>
        <dbReference type="Pfam" id="PF25355"/>
    </source>
</evidence>
<keyword evidence="3" id="KW-1185">Reference proteome</keyword>
<proteinExistence type="predicted"/>